<accession>A0AAE1B9X7</accession>
<dbReference type="EMBL" id="JAWDGP010000330">
    <property type="protein sequence ID" value="KAK3801342.1"/>
    <property type="molecule type" value="Genomic_DNA"/>
</dbReference>
<dbReference type="Proteomes" id="UP001283361">
    <property type="component" value="Unassembled WGS sequence"/>
</dbReference>
<keyword evidence="3" id="KW-1185">Reference proteome</keyword>
<evidence type="ECO:0000313" key="2">
    <source>
        <dbReference type="EMBL" id="KAK3801342.1"/>
    </source>
</evidence>
<name>A0AAE1B9X7_9GAST</name>
<proteinExistence type="predicted"/>
<protein>
    <recommendedName>
        <fullName evidence="1">Mutator-like transposase domain-containing protein</fullName>
    </recommendedName>
</protein>
<evidence type="ECO:0000313" key="3">
    <source>
        <dbReference type="Proteomes" id="UP001283361"/>
    </source>
</evidence>
<feature type="domain" description="Mutator-like transposase" evidence="1">
    <location>
        <begin position="2"/>
        <end position="87"/>
    </location>
</feature>
<dbReference type="Pfam" id="PF20700">
    <property type="entry name" value="Mutator"/>
    <property type="match status" value="1"/>
</dbReference>
<organism evidence="2 3">
    <name type="scientific">Elysia crispata</name>
    <name type="common">lettuce slug</name>
    <dbReference type="NCBI Taxonomy" id="231223"/>
    <lineage>
        <taxon>Eukaryota</taxon>
        <taxon>Metazoa</taxon>
        <taxon>Spiralia</taxon>
        <taxon>Lophotrochozoa</taxon>
        <taxon>Mollusca</taxon>
        <taxon>Gastropoda</taxon>
        <taxon>Heterobranchia</taxon>
        <taxon>Euthyneura</taxon>
        <taxon>Panpulmonata</taxon>
        <taxon>Sacoglossa</taxon>
        <taxon>Placobranchoidea</taxon>
        <taxon>Plakobranchidae</taxon>
        <taxon>Elysia</taxon>
    </lineage>
</organism>
<sequence length="136" mass="15489">MKAIFLRSAESKNLKYTQYIGDGDSASFKKISEAKPYGQEIDIEKLKSVRHVQKRCRTRLRKIINVKGKKLDDGKDTVEEAVYSAVAYFTDGASAVVKLFQCLGIEGHYTLRARKANDTERIAKSTYKSLEYSKKR</sequence>
<evidence type="ECO:0000259" key="1">
    <source>
        <dbReference type="Pfam" id="PF20700"/>
    </source>
</evidence>
<reference evidence="2" key="1">
    <citation type="journal article" date="2023" name="G3 (Bethesda)">
        <title>A reference genome for the long-term kleptoplast-retaining sea slug Elysia crispata morphotype clarki.</title>
        <authorList>
            <person name="Eastman K.E."/>
            <person name="Pendleton A.L."/>
            <person name="Shaikh M.A."/>
            <person name="Suttiyut T."/>
            <person name="Ogas R."/>
            <person name="Tomko P."/>
            <person name="Gavelis G."/>
            <person name="Widhalm J.R."/>
            <person name="Wisecaver J.H."/>
        </authorList>
    </citation>
    <scope>NUCLEOTIDE SEQUENCE</scope>
    <source>
        <strain evidence="2">ECLA1</strain>
    </source>
</reference>
<dbReference type="InterPro" id="IPR049012">
    <property type="entry name" value="Mutator_transp_dom"/>
</dbReference>
<comment type="caution">
    <text evidence="2">The sequence shown here is derived from an EMBL/GenBank/DDBJ whole genome shotgun (WGS) entry which is preliminary data.</text>
</comment>
<dbReference type="AlphaFoldDB" id="A0AAE1B9X7"/>
<gene>
    <name evidence="2" type="ORF">RRG08_037917</name>
</gene>